<dbReference type="Pfam" id="PF07686">
    <property type="entry name" value="V-set"/>
    <property type="match status" value="1"/>
</dbReference>
<evidence type="ECO:0000256" key="1">
    <source>
        <dbReference type="ARBA" id="ARBA00004236"/>
    </source>
</evidence>
<evidence type="ECO:0000313" key="10">
    <source>
        <dbReference type="Ensembl" id="ENSSGRP00000107239.1"/>
    </source>
</evidence>
<dbReference type="InterPro" id="IPR013783">
    <property type="entry name" value="Ig-like_fold"/>
</dbReference>
<evidence type="ECO:0000256" key="5">
    <source>
        <dbReference type="ARBA" id="ARBA00023136"/>
    </source>
</evidence>
<keyword evidence="11" id="KW-1185">Reference proteome</keyword>
<evidence type="ECO:0000256" key="3">
    <source>
        <dbReference type="ARBA" id="ARBA00022729"/>
    </source>
</evidence>
<reference evidence="10" key="2">
    <citation type="submission" date="2025-09" db="UniProtKB">
        <authorList>
            <consortium name="Ensembl"/>
        </authorList>
    </citation>
    <scope>IDENTIFICATION</scope>
</reference>
<dbReference type="PANTHER" id="PTHR19433">
    <property type="entry name" value="T-CELL RECEPTOR ALPHA CHAIN V REGION-RELATED"/>
    <property type="match status" value="1"/>
</dbReference>
<keyword evidence="4" id="KW-0391">Immunity</keyword>
<protein>
    <recommendedName>
        <fullName evidence="9">Ig-like domain-containing protein</fullName>
    </recommendedName>
</protein>
<feature type="domain" description="Ig-like" evidence="9">
    <location>
        <begin position="18"/>
        <end position="106"/>
    </location>
</feature>
<organism evidence="10 11">
    <name type="scientific">Sinocyclocheilus grahami</name>
    <name type="common">Dianchi golden-line fish</name>
    <name type="synonym">Barbus grahami</name>
    <dbReference type="NCBI Taxonomy" id="75366"/>
    <lineage>
        <taxon>Eukaryota</taxon>
        <taxon>Metazoa</taxon>
        <taxon>Chordata</taxon>
        <taxon>Craniata</taxon>
        <taxon>Vertebrata</taxon>
        <taxon>Euteleostomi</taxon>
        <taxon>Actinopterygii</taxon>
        <taxon>Neopterygii</taxon>
        <taxon>Teleostei</taxon>
        <taxon>Ostariophysi</taxon>
        <taxon>Cypriniformes</taxon>
        <taxon>Cyprinidae</taxon>
        <taxon>Cyprininae</taxon>
        <taxon>Sinocyclocheilus</taxon>
    </lineage>
</organism>
<evidence type="ECO:0000259" key="9">
    <source>
        <dbReference type="PROSITE" id="PS50835"/>
    </source>
</evidence>
<feature type="chain" id="PRO_5025352923" description="Ig-like domain-containing protein" evidence="8">
    <location>
        <begin position="19"/>
        <end position="190"/>
    </location>
</feature>
<keyword evidence="3 8" id="KW-0732">Signal</keyword>
<dbReference type="CDD" id="cd00099">
    <property type="entry name" value="IgV"/>
    <property type="match status" value="1"/>
</dbReference>
<comment type="subcellular location">
    <subcellularLocation>
        <location evidence="1">Cell membrane</location>
    </subcellularLocation>
</comment>
<evidence type="ECO:0000313" key="11">
    <source>
        <dbReference type="Proteomes" id="UP000472262"/>
    </source>
</evidence>
<dbReference type="InterPro" id="IPR007110">
    <property type="entry name" value="Ig-like_dom"/>
</dbReference>
<evidence type="ECO:0000256" key="7">
    <source>
        <dbReference type="ARBA" id="ARBA00023180"/>
    </source>
</evidence>
<evidence type="ECO:0000256" key="4">
    <source>
        <dbReference type="ARBA" id="ARBA00022859"/>
    </source>
</evidence>
<dbReference type="InterPro" id="IPR036179">
    <property type="entry name" value="Ig-like_dom_sf"/>
</dbReference>
<dbReference type="InParanoid" id="A0A672T191"/>
<keyword evidence="5" id="KW-0472">Membrane</keyword>
<dbReference type="Ensembl" id="ENSSGRT00000113946.1">
    <property type="protein sequence ID" value="ENSSGRP00000107239.1"/>
    <property type="gene ID" value="ENSSGRG00000052952.1"/>
</dbReference>
<dbReference type="GO" id="GO:0005886">
    <property type="term" value="C:plasma membrane"/>
    <property type="evidence" value="ECO:0007669"/>
    <property type="project" value="UniProtKB-SubCell"/>
</dbReference>
<proteinExistence type="predicted"/>
<dbReference type="InterPro" id="IPR003599">
    <property type="entry name" value="Ig_sub"/>
</dbReference>
<dbReference type="Proteomes" id="UP000472262">
    <property type="component" value="Unassembled WGS sequence"/>
</dbReference>
<dbReference type="SMART" id="SM00409">
    <property type="entry name" value="IG"/>
    <property type="match status" value="1"/>
</dbReference>
<evidence type="ECO:0000256" key="6">
    <source>
        <dbReference type="ARBA" id="ARBA00023157"/>
    </source>
</evidence>
<dbReference type="OMA" id="ENSTTEM"/>
<reference evidence="10" key="1">
    <citation type="submission" date="2025-08" db="UniProtKB">
        <authorList>
            <consortium name="Ensembl"/>
        </authorList>
    </citation>
    <scope>IDENTIFICATION</scope>
</reference>
<feature type="signal peptide" evidence="8">
    <location>
        <begin position="1"/>
        <end position="18"/>
    </location>
</feature>
<dbReference type="InterPro" id="IPR052051">
    <property type="entry name" value="TCR_complex_component"/>
</dbReference>
<dbReference type="SUPFAM" id="SSF48726">
    <property type="entry name" value="Immunoglobulin"/>
    <property type="match status" value="1"/>
</dbReference>
<dbReference type="PROSITE" id="PS50835">
    <property type="entry name" value="IG_LIKE"/>
    <property type="match status" value="1"/>
</dbReference>
<sequence length="190" mass="22070">MNPWTFFTVLCILRIAYPHVHQPDKVITVALGNTVTLQCCSDKDNIYWYKQIAGQPPRVMSAFQKMSEPIFYKEFKNDRFWGKRLGSSSNLTISGIIQSDEAVYYCGAKAFYIEFGSGTHLIIKECQQKCFEKSTNQVKNGKQALLSFNYFCDRKVFIINLETFNLHTFQKKGSVQQCLGWHVLWDFVEF</sequence>
<accession>A0A672T191</accession>
<dbReference type="AlphaFoldDB" id="A0A672T191"/>
<evidence type="ECO:0000256" key="8">
    <source>
        <dbReference type="SAM" id="SignalP"/>
    </source>
</evidence>
<keyword evidence="6" id="KW-1015">Disulfide bond</keyword>
<evidence type="ECO:0000256" key="2">
    <source>
        <dbReference type="ARBA" id="ARBA00022475"/>
    </source>
</evidence>
<keyword evidence="7" id="KW-0325">Glycoprotein</keyword>
<dbReference type="InterPro" id="IPR013106">
    <property type="entry name" value="Ig_V-set"/>
</dbReference>
<name>A0A672T191_SINGR</name>
<dbReference type="GO" id="GO:0009617">
    <property type="term" value="P:response to bacterium"/>
    <property type="evidence" value="ECO:0007669"/>
    <property type="project" value="TreeGrafter"/>
</dbReference>
<dbReference type="PANTHER" id="PTHR19433:SF133">
    <property type="entry name" value="IMMUNE-TYPE RECEPTOR 5 PRECURSOR-RELATED"/>
    <property type="match status" value="1"/>
</dbReference>
<dbReference type="GO" id="GO:0002376">
    <property type="term" value="P:immune system process"/>
    <property type="evidence" value="ECO:0007669"/>
    <property type="project" value="UniProtKB-KW"/>
</dbReference>
<dbReference type="Gene3D" id="2.60.40.10">
    <property type="entry name" value="Immunoglobulins"/>
    <property type="match status" value="1"/>
</dbReference>
<keyword evidence="2" id="KW-1003">Cell membrane</keyword>